<protein>
    <submittedName>
        <fullName evidence="10">(wild Malaysian banana) hypothetical protein</fullName>
    </submittedName>
</protein>
<sequence>MNRGLFQNSVVQQMMGGSSGCRSMNSIRPPPDQTFPLLPSSSSSSSPSVYAQFPQPSAMLPITPLPDSQELPESWSQLLLGGCWGEEEKYGLTPLQTRKIETWEDQLLYPSAAAHVADVKREYSGSGYLHGHGNEEEAKASKAPWSQIMPASSPRSCITTSFSRNMLDFSNKQPGRMHHQPDNSSVCNSTAAGAALKKARVQGASSAHSAFKVRKEKLGDRITALHQIVSPFGKTDTASVLLEAIGYIRFLQSQVEALSSPYLSSASANTKQQPVKTAKFLFLGQQLLNSSGSKKRGPPDQEGNDEVKKDLRSRGLCLVPVSFFLHVGTDTGADFWPPALHGAF</sequence>
<dbReference type="GO" id="GO:0005634">
    <property type="term" value="C:nucleus"/>
    <property type="evidence" value="ECO:0007669"/>
    <property type="project" value="UniProtKB-SubCell"/>
</dbReference>
<evidence type="ECO:0000259" key="9">
    <source>
        <dbReference type="PROSITE" id="PS50888"/>
    </source>
</evidence>
<evidence type="ECO:0000256" key="4">
    <source>
        <dbReference type="ARBA" id="ARBA00023015"/>
    </source>
</evidence>
<keyword evidence="4" id="KW-0805">Transcription regulation</keyword>
<dbReference type="InterPro" id="IPR036638">
    <property type="entry name" value="HLH_DNA-bd_sf"/>
</dbReference>
<dbReference type="FunFam" id="4.10.280.10:FF:000032">
    <property type="entry name" value="Transcription factor bHLH123 family"/>
    <property type="match status" value="1"/>
</dbReference>
<keyword evidence="7" id="KW-0539">Nucleus</keyword>
<feature type="region of interest" description="Disordered" evidence="8">
    <location>
        <begin position="15"/>
        <end position="50"/>
    </location>
</feature>
<name>A0A8D7AUN1_MUSAM</name>
<evidence type="ECO:0000313" key="10">
    <source>
        <dbReference type="EMBL" id="CAG1854646.1"/>
    </source>
</evidence>
<dbReference type="GO" id="GO:0003677">
    <property type="term" value="F:DNA binding"/>
    <property type="evidence" value="ECO:0007669"/>
    <property type="project" value="UniProtKB-KW"/>
</dbReference>
<dbReference type="CDD" id="cd11393">
    <property type="entry name" value="bHLH_AtbHLH_like"/>
    <property type="match status" value="1"/>
</dbReference>
<feature type="compositionally biased region" description="Low complexity" evidence="8">
    <location>
        <begin position="36"/>
        <end position="48"/>
    </location>
</feature>
<comment type="similarity">
    <text evidence="2">Belongs to the bHLH protein family.</text>
</comment>
<comment type="subunit">
    <text evidence="3">Homodimer.</text>
</comment>
<dbReference type="InterPro" id="IPR045239">
    <property type="entry name" value="bHLH95_bHLH"/>
</dbReference>
<evidence type="ECO:0000256" key="6">
    <source>
        <dbReference type="ARBA" id="ARBA00023163"/>
    </source>
</evidence>
<gene>
    <name evidence="10" type="ORF">GSMUA_328720.1</name>
</gene>
<keyword evidence="5" id="KW-0238">DNA-binding</keyword>
<feature type="compositionally biased region" description="Polar residues" evidence="8">
    <location>
        <begin position="15"/>
        <end position="26"/>
    </location>
</feature>
<feature type="domain" description="BHLH" evidence="9">
    <location>
        <begin position="202"/>
        <end position="251"/>
    </location>
</feature>
<dbReference type="SUPFAM" id="SSF47459">
    <property type="entry name" value="HLH, helix-loop-helix DNA-binding domain"/>
    <property type="match status" value="1"/>
</dbReference>
<dbReference type="PANTHER" id="PTHR16223:SF136">
    <property type="entry name" value="TRANSCRIPTION FACTOR BHLH133-RELATED"/>
    <property type="match status" value="1"/>
</dbReference>
<evidence type="ECO:0000256" key="5">
    <source>
        <dbReference type="ARBA" id="ARBA00023125"/>
    </source>
</evidence>
<dbReference type="InterPro" id="IPR045843">
    <property type="entry name" value="IND-like"/>
</dbReference>
<evidence type="ECO:0000256" key="8">
    <source>
        <dbReference type="SAM" id="MobiDB-lite"/>
    </source>
</evidence>
<organism evidence="10">
    <name type="scientific">Musa acuminata subsp. malaccensis</name>
    <name type="common">Wild banana</name>
    <name type="synonym">Musa malaccensis</name>
    <dbReference type="NCBI Taxonomy" id="214687"/>
    <lineage>
        <taxon>Eukaryota</taxon>
        <taxon>Viridiplantae</taxon>
        <taxon>Streptophyta</taxon>
        <taxon>Embryophyta</taxon>
        <taxon>Tracheophyta</taxon>
        <taxon>Spermatophyta</taxon>
        <taxon>Magnoliopsida</taxon>
        <taxon>Liliopsida</taxon>
        <taxon>Zingiberales</taxon>
        <taxon>Musaceae</taxon>
        <taxon>Musa</taxon>
    </lineage>
</organism>
<reference evidence="10" key="1">
    <citation type="submission" date="2021-03" db="EMBL/GenBank/DDBJ databases">
        <authorList>
            <consortium name="Genoscope - CEA"/>
            <person name="William W."/>
        </authorList>
    </citation>
    <scope>NUCLEOTIDE SEQUENCE</scope>
    <source>
        <strain evidence="10">Doubled-haploid Pahang</strain>
    </source>
</reference>
<accession>A0A8D7AUN1</accession>
<dbReference type="Gene3D" id="4.10.280.10">
    <property type="entry name" value="Helix-loop-helix DNA-binding domain"/>
    <property type="match status" value="1"/>
</dbReference>
<evidence type="ECO:0000256" key="2">
    <source>
        <dbReference type="ARBA" id="ARBA00005510"/>
    </source>
</evidence>
<evidence type="ECO:0000256" key="7">
    <source>
        <dbReference type="ARBA" id="ARBA00023242"/>
    </source>
</evidence>
<dbReference type="PANTHER" id="PTHR16223">
    <property type="entry name" value="TRANSCRIPTION FACTOR BHLH83-RELATED"/>
    <property type="match status" value="1"/>
</dbReference>
<dbReference type="GO" id="GO:0046983">
    <property type="term" value="F:protein dimerization activity"/>
    <property type="evidence" value="ECO:0007669"/>
    <property type="project" value="InterPro"/>
</dbReference>
<keyword evidence="6" id="KW-0804">Transcription</keyword>
<proteinExistence type="inferred from homology"/>
<dbReference type="AlphaFoldDB" id="A0A8D7AUN1"/>
<evidence type="ECO:0000256" key="3">
    <source>
        <dbReference type="ARBA" id="ARBA00011738"/>
    </source>
</evidence>
<dbReference type="GO" id="GO:0003700">
    <property type="term" value="F:DNA-binding transcription factor activity"/>
    <property type="evidence" value="ECO:0007669"/>
    <property type="project" value="InterPro"/>
</dbReference>
<dbReference type="PROSITE" id="PS51257">
    <property type="entry name" value="PROKAR_LIPOPROTEIN"/>
    <property type="match status" value="1"/>
</dbReference>
<comment type="subcellular location">
    <subcellularLocation>
        <location evidence="1">Nucleus</location>
    </subcellularLocation>
</comment>
<dbReference type="EMBL" id="HG996476">
    <property type="protein sequence ID" value="CAG1854646.1"/>
    <property type="molecule type" value="Genomic_DNA"/>
</dbReference>
<evidence type="ECO:0000256" key="1">
    <source>
        <dbReference type="ARBA" id="ARBA00004123"/>
    </source>
</evidence>
<dbReference type="InterPro" id="IPR011598">
    <property type="entry name" value="bHLH_dom"/>
</dbReference>
<dbReference type="PROSITE" id="PS50888">
    <property type="entry name" value="BHLH"/>
    <property type="match status" value="1"/>
</dbReference>